<feature type="coiled-coil region" evidence="1">
    <location>
        <begin position="151"/>
        <end position="178"/>
    </location>
</feature>
<name>A0A0G1L5D7_9BACT</name>
<evidence type="ECO:0000313" key="3">
    <source>
        <dbReference type="EMBL" id="KKT63852.1"/>
    </source>
</evidence>
<keyword evidence="1" id="KW-0175">Coiled coil</keyword>
<dbReference type="Proteomes" id="UP000033945">
    <property type="component" value="Unassembled WGS sequence"/>
</dbReference>
<dbReference type="PATRIC" id="fig|1618648.3.peg.159"/>
<gene>
    <name evidence="3" type="ORF">UW55_C0001G0145</name>
</gene>
<feature type="domain" description="KilA-N DNA-binding" evidence="2">
    <location>
        <begin position="48"/>
        <end position="131"/>
    </location>
</feature>
<reference evidence="3 4" key="1">
    <citation type="journal article" date="2015" name="Nature">
        <title>rRNA introns, odd ribosomes, and small enigmatic genomes across a large radiation of phyla.</title>
        <authorList>
            <person name="Brown C.T."/>
            <person name="Hug L.A."/>
            <person name="Thomas B.C."/>
            <person name="Sharon I."/>
            <person name="Castelle C.J."/>
            <person name="Singh A."/>
            <person name="Wilkins M.J."/>
            <person name="Williams K.H."/>
            <person name="Banfield J.F."/>
        </authorList>
    </citation>
    <scope>NUCLEOTIDE SEQUENCE [LARGE SCALE GENOMIC DNA]</scope>
</reference>
<dbReference type="Pfam" id="PF10543">
    <property type="entry name" value="ORF6N"/>
    <property type="match status" value="1"/>
</dbReference>
<dbReference type="InterPro" id="IPR018873">
    <property type="entry name" value="KilA-N_DNA-bd_domain"/>
</dbReference>
<comment type="caution">
    <text evidence="3">The sequence shown here is derived from an EMBL/GenBank/DDBJ whole genome shotgun (WGS) entry which is preliminary data.</text>
</comment>
<accession>A0A0G1L5D7</accession>
<protein>
    <submittedName>
        <fullName evidence="3">KilA-N, DNA-binding domain protein</fullName>
    </submittedName>
</protein>
<evidence type="ECO:0000259" key="2">
    <source>
        <dbReference type="Pfam" id="PF10543"/>
    </source>
</evidence>
<proteinExistence type="predicted"/>
<evidence type="ECO:0000256" key="1">
    <source>
        <dbReference type="SAM" id="Coils"/>
    </source>
</evidence>
<keyword evidence="3" id="KW-0238">DNA-binding</keyword>
<dbReference type="GO" id="GO:0003677">
    <property type="term" value="F:DNA binding"/>
    <property type="evidence" value="ECO:0007669"/>
    <property type="project" value="UniProtKB-KW"/>
</dbReference>
<dbReference type="AlphaFoldDB" id="A0A0G1L5D7"/>
<organism evidence="3 4">
    <name type="scientific">Candidatus Giovannonibacteria bacterium GW2011_GWA2_44_26</name>
    <dbReference type="NCBI Taxonomy" id="1618648"/>
    <lineage>
        <taxon>Bacteria</taxon>
        <taxon>Candidatus Giovannoniibacteriota</taxon>
    </lineage>
</organism>
<sequence>MTSLPILAKLKRVHHYDGLLILKNMGKTKSGFYKRGVITIPSERIISRIFLIKGRRVMIDKDLAELYEVGTKVLNLAVKRNIDRFPPDFMFQLSEKEFKNLRSQIETSSWGGRRYLPHAFTEQGVAMLSSVLNSDRAIQVNIQVIRTFTKLRELLATNKGLRVKIENMEKKYDAKLRQVFDVLKQLLIQESKPKGQIGFTK</sequence>
<evidence type="ECO:0000313" key="4">
    <source>
        <dbReference type="Proteomes" id="UP000033945"/>
    </source>
</evidence>
<dbReference type="EMBL" id="LCIT01000001">
    <property type="protein sequence ID" value="KKT63852.1"/>
    <property type="molecule type" value="Genomic_DNA"/>
</dbReference>